<dbReference type="EMBL" id="JQIF01000078">
    <property type="protein sequence ID" value="KGJ52158.1"/>
    <property type="molecule type" value="Genomic_DNA"/>
</dbReference>
<protein>
    <submittedName>
        <fullName evidence="1">Uncharacterized protein</fullName>
    </submittedName>
</protein>
<accession>A0A099I5J5</accession>
<evidence type="ECO:0000313" key="2">
    <source>
        <dbReference type="Proteomes" id="UP000030008"/>
    </source>
</evidence>
<proteinExistence type="predicted"/>
<dbReference type="Proteomes" id="UP000030008">
    <property type="component" value="Unassembled WGS sequence"/>
</dbReference>
<name>A0A099I5J5_CLOIN</name>
<reference evidence="1 2" key="1">
    <citation type="submission" date="2014-08" db="EMBL/GenBank/DDBJ databases">
        <title>Clostridium innocuum, an unnegligible vancomycin-resistant pathogen causing extra-intestinal infections.</title>
        <authorList>
            <person name="Feng Y."/>
            <person name="Chiu C.-H."/>
        </authorList>
    </citation>
    <scope>NUCLEOTIDE SEQUENCE [LARGE SCALE GENOMIC DNA]</scope>
    <source>
        <strain evidence="1 2">AN88</strain>
    </source>
</reference>
<comment type="caution">
    <text evidence="1">The sequence shown here is derived from an EMBL/GenBank/DDBJ whole genome shotgun (WGS) entry which is preliminary data.</text>
</comment>
<organism evidence="1 2">
    <name type="scientific">Clostridium innocuum</name>
    <dbReference type="NCBI Taxonomy" id="1522"/>
    <lineage>
        <taxon>Bacteria</taxon>
        <taxon>Bacillati</taxon>
        <taxon>Bacillota</taxon>
        <taxon>Clostridia</taxon>
        <taxon>Eubacteriales</taxon>
        <taxon>Clostridiaceae</taxon>
        <taxon>Clostridium</taxon>
    </lineage>
</organism>
<gene>
    <name evidence="1" type="ORF">CIAN88_16005</name>
</gene>
<evidence type="ECO:0000313" key="1">
    <source>
        <dbReference type="EMBL" id="KGJ52158.1"/>
    </source>
</evidence>
<sequence length="59" mass="6618">MTSLIVCAGFLRISTANSHYSLRKNVKKTIFLFSYGAKSVKMNLCYAQKEKKELIGGKT</sequence>
<dbReference type="AlphaFoldDB" id="A0A099I5J5"/>